<dbReference type="OrthoDB" id="6424365at2759"/>
<sequence>MNIYNLIKILNASLLKTVSWRTFRFRNSRVRLAVTAYQQGSARNTVMIRLPIQVLILSVLAVSSVIAYRGFDDDFVNYKISADKCVSKSGDQELCDNFIACNDIGPKRLKDLYDKCIREHIGHLGKCNDKDTLYGTSEEYSKYLHCLLDGLPQKSSLSDEDQKLFNVDYHKCVYKYGGKCFKEHGNES</sequence>
<evidence type="ECO:0000256" key="1">
    <source>
        <dbReference type="SAM" id="Phobius"/>
    </source>
</evidence>
<evidence type="ECO:0000313" key="2">
    <source>
        <dbReference type="EMBL" id="GFQ64200.1"/>
    </source>
</evidence>
<feature type="transmembrane region" description="Helical" evidence="1">
    <location>
        <begin position="50"/>
        <end position="71"/>
    </location>
</feature>
<name>A0A8X6HS53_TRICU</name>
<dbReference type="AlphaFoldDB" id="A0A8X6HS53"/>
<keyword evidence="1" id="KW-0472">Membrane</keyword>
<organism evidence="2 3">
    <name type="scientific">Trichonephila clavata</name>
    <name type="common">Joro spider</name>
    <name type="synonym">Nephila clavata</name>
    <dbReference type="NCBI Taxonomy" id="2740835"/>
    <lineage>
        <taxon>Eukaryota</taxon>
        <taxon>Metazoa</taxon>
        <taxon>Ecdysozoa</taxon>
        <taxon>Arthropoda</taxon>
        <taxon>Chelicerata</taxon>
        <taxon>Arachnida</taxon>
        <taxon>Araneae</taxon>
        <taxon>Araneomorphae</taxon>
        <taxon>Entelegynae</taxon>
        <taxon>Araneoidea</taxon>
        <taxon>Nephilidae</taxon>
        <taxon>Trichonephila</taxon>
    </lineage>
</organism>
<gene>
    <name evidence="2" type="primary">NCL1_47421</name>
    <name evidence="2" type="ORF">TNCT_305301</name>
</gene>
<keyword evidence="1" id="KW-0812">Transmembrane</keyword>
<keyword evidence="3" id="KW-1185">Reference proteome</keyword>
<keyword evidence="1" id="KW-1133">Transmembrane helix</keyword>
<evidence type="ECO:0000313" key="3">
    <source>
        <dbReference type="Proteomes" id="UP000887116"/>
    </source>
</evidence>
<proteinExistence type="predicted"/>
<accession>A0A8X6HS53</accession>
<protein>
    <submittedName>
        <fullName evidence="2">Uncharacterized protein</fullName>
    </submittedName>
</protein>
<reference evidence="2" key="1">
    <citation type="submission" date="2020-07" db="EMBL/GenBank/DDBJ databases">
        <title>Multicomponent nature underlies the extraordinary mechanical properties of spider dragline silk.</title>
        <authorList>
            <person name="Kono N."/>
            <person name="Nakamura H."/>
            <person name="Mori M."/>
            <person name="Yoshida Y."/>
            <person name="Ohtoshi R."/>
            <person name="Malay A.D."/>
            <person name="Moran D.A.P."/>
            <person name="Tomita M."/>
            <person name="Numata K."/>
            <person name="Arakawa K."/>
        </authorList>
    </citation>
    <scope>NUCLEOTIDE SEQUENCE</scope>
</reference>
<comment type="caution">
    <text evidence="2">The sequence shown here is derived from an EMBL/GenBank/DDBJ whole genome shotgun (WGS) entry which is preliminary data.</text>
</comment>
<dbReference type="Proteomes" id="UP000887116">
    <property type="component" value="Unassembled WGS sequence"/>
</dbReference>
<dbReference type="EMBL" id="BMAO01029879">
    <property type="protein sequence ID" value="GFQ64200.1"/>
    <property type="molecule type" value="Genomic_DNA"/>
</dbReference>